<keyword evidence="5" id="KW-1185">Reference proteome</keyword>
<dbReference type="AlphaFoldDB" id="A0A437LTE6"/>
<dbReference type="CDD" id="cd03022">
    <property type="entry name" value="DsbA_HCCA_Iso"/>
    <property type="match status" value="1"/>
</dbReference>
<dbReference type="GO" id="GO:0006749">
    <property type="term" value="P:glutathione metabolic process"/>
    <property type="evidence" value="ECO:0007669"/>
    <property type="project" value="TreeGrafter"/>
</dbReference>
<dbReference type="OrthoDB" id="8560325at2"/>
<feature type="domain" description="DSBA-like thioredoxin" evidence="3">
    <location>
        <begin position="7"/>
        <end position="195"/>
    </location>
</feature>
<dbReference type="Pfam" id="PF01323">
    <property type="entry name" value="DSBA"/>
    <property type="match status" value="1"/>
</dbReference>
<feature type="active site" description="Nucleophile" evidence="2">
    <location>
        <position position="15"/>
    </location>
</feature>
<sequence>MAMRLPIDFYFDFSSPYSYIASEWIGAVAARHGRTVRWHAILLGAANQVTGLQPPVNFPLKRDYLYRDVQRSAAFAGVPIRMPDPFPIPTQNAARVFWWLHEADPQRAVAWARAGLRAYFTRNVNLSDVPALKALVHETGLDADAAEAAWNDPAWKARLKAANEAAIATGVFGAPYVVVDGEPFWGNDRQAQIEAWLASGPPRGLE</sequence>
<evidence type="ECO:0000256" key="2">
    <source>
        <dbReference type="PIRSR" id="PIRSR006386-1"/>
    </source>
</evidence>
<comment type="catalytic activity">
    <reaction evidence="1">
        <text>2-hydroxychromene-2-carboxylate = (3E)-4-(2-hydroxyphenyl)-2-oxobut-3-enoate</text>
        <dbReference type="Rhea" id="RHEA:27401"/>
        <dbReference type="ChEBI" id="CHEBI:59350"/>
        <dbReference type="ChEBI" id="CHEBI:59353"/>
        <dbReference type="EC" id="5.99.1.4"/>
    </reaction>
</comment>
<dbReference type="InterPro" id="IPR051924">
    <property type="entry name" value="GST_Kappa/NadH"/>
</dbReference>
<dbReference type="RefSeq" id="WP_127682102.1">
    <property type="nucleotide sequence ID" value="NZ_SACM01000001.1"/>
</dbReference>
<evidence type="ECO:0000313" key="5">
    <source>
        <dbReference type="Proteomes" id="UP000288587"/>
    </source>
</evidence>
<dbReference type="InterPro" id="IPR044087">
    <property type="entry name" value="NahD-like"/>
</dbReference>
<reference evidence="4 5" key="1">
    <citation type="submission" date="2019-01" db="EMBL/GenBank/DDBJ databases">
        <authorList>
            <person name="Chen W.-M."/>
        </authorList>
    </citation>
    <scope>NUCLEOTIDE SEQUENCE [LARGE SCALE GENOMIC DNA]</scope>
    <source>
        <strain evidence="4 5">CCP-18</strain>
    </source>
</reference>
<proteinExistence type="inferred from homology"/>
<dbReference type="GO" id="GO:0004602">
    <property type="term" value="F:glutathione peroxidase activity"/>
    <property type="evidence" value="ECO:0007669"/>
    <property type="project" value="TreeGrafter"/>
</dbReference>
<evidence type="ECO:0000256" key="1">
    <source>
        <dbReference type="PIRNR" id="PIRNR006386"/>
    </source>
</evidence>
<protein>
    <recommendedName>
        <fullName evidence="1">2-hydroxychromene-2-carboxylate isomerase</fullName>
        <ecNumber evidence="1">5.99.1.4</ecNumber>
    </recommendedName>
</protein>
<dbReference type="GO" id="GO:1901170">
    <property type="term" value="P:naphthalene catabolic process"/>
    <property type="evidence" value="ECO:0007669"/>
    <property type="project" value="InterPro"/>
</dbReference>
<evidence type="ECO:0000313" key="4">
    <source>
        <dbReference type="EMBL" id="RVT88682.1"/>
    </source>
</evidence>
<dbReference type="GO" id="GO:0004364">
    <property type="term" value="F:glutathione transferase activity"/>
    <property type="evidence" value="ECO:0007669"/>
    <property type="project" value="TreeGrafter"/>
</dbReference>
<gene>
    <name evidence="4" type="ORF">EOD73_06860</name>
</gene>
<accession>A0A437LTE6</accession>
<name>A0A437LTE6_9BURK</name>
<dbReference type="Gene3D" id="3.40.30.10">
    <property type="entry name" value="Glutaredoxin"/>
    <property type="match status" value="1"/>
</dbReference>
<dbReference type="GO" id="GO:0018845">
    <property type="term" value="F:2-hydroxychromene-2-carboxylate isomerase activity"/>
    <property type="evidence" value="ECO:0007669"/>
    <property type="project" value="UniProtKB-UniRule"/>
</dbReference>
<dbReference type="PANTHER" id="PTHR42943">
    <property type="entry name" value="GLUTATHIONE S-TRANSFERASE KAPPA"/>
    <property type="match status" value="1"/>
</dbReference>
<comment type="caution">
    <text evidence="4">The sequence shown here is derived from an EMBL/GenBank/DDBJ whole genome shotgun (WGS) entry which is preliminary data.</text>
</comment>
<dbReference type="PANTHER" id="PTHR42943:SF2">
    <property type="entry name" value="GLUTATHIONE S-TRANSFERASE KAPPA 1"/>
    <property type="match status" value="1"/>
</dbReference>
<dbReference type="EMBL" id="SACM01000001">
    <property type="protein sequence ID" value="RVT88682.1"/>
    <property type="molecule type" value="Genomic_DNA"/>
</dbReference>
<organism evidence="4 5">
    <name type="scientific">Inhella crocodyli</name>
    <dbReference type="NCBI Taxonomy" id="2499851"/>
    <lineage>
        <taxon>Bacteria</taxon>
        <taxon>Pseudomonadati</taxon>
        <taxon>Pseudomonadota</taxon>
        <taxon>Betaproteobacteria</taxon>
        <taxon>Burkholderiales</taxon>
        <taxon>Sphaerotilaceae</taxon>
        <taxon>Inhella</taxon>
    </lineage>
</organism>
<comment type="similarity">
    <text evidence="1">Belongs to the GST superfamily. NadH family.</text>
</comment>
<dbReference type="EC" id="5.99.1.4" evidence="1"/>
<dbReference type="SUPFAM" id="SSF52833">
    <property type="entry name" value="Thioredoxin-like"/>
    <property type="match status" value="1"/>
</dbReference>
<evidence type="ECO:0000259" key="3">
    <source>
        <dbReference type="Pfam" id="PF01323"/>
    </source>
</evidence>
<dbReference type="InterPro" id="IPR014440">
    <property type="entry name" value="HCCAis_GSTk"/>
</dbReference>
<keyword evidence="1 4" id="KW-0413">Isomerase</keyword>
<dbReference type="InterPro" id="IPR001853">
    <property type="entry name" value="DSBA-like_thioredoxin_dom"/>
</dbReference>
<dbReference type="Proteomes" id="UP000288587">
    <property type="component" value="Unassembled WGS sequence"/>
</dbReference>
<dbReference type="InterPro" id="IPR036249">
    <property type="entry name" value="Thioredoxin-like_sf"/>
</dbReference>
<dbReference type="PIRSF" id="PIRSF006386">
    <property type="entry name" value="HCCAis_GSTk"/>
    <property type="match status" value="1"/>
</dbReference>